<accession>A0ACB8BQT1</accession>
<evidence type="ECO:0000313" key="2">
    <source>
        <dbReference type="Proteomes" id="UP000790709"/>
    </source>
</evidence>
<dbReference type="EMBL" id="MU266361">
    <property type="protein sequence ID" value="KAH7927817.1"/>
    <property type="molecule type" value="Genomic_DNA"/>
</dbReference>
<proteinExistence type="predicted"/>
<dbReference type="Proteomes" id="UP000790709">
    <property type="component" value="Unassembled WGS sequence"/>
</dbReference>
<evidence type="ECO:0000313" key="1">
    <source>
        <dbReference type="EMBL" id="KAH7927817.1"/>
    </source>
</evidence>
<comment type="caution">
    <text evidence="1">The sequence shown here is derived from an EMBL/GenBank/DDBJ whole genome shotgun (WGS) entry which is preliminary data.</text>
</comment>
<keyword evidence="2" id="KW-1185">Reference proteome</keyword>
<sequence>MSTASLPGYPAPSPQLHTPSYTASPQPHEYRLAMNGRLRPNRSPGEFIKQGKNGGVSLRLVGQDDHASLPVYGYGAAVKGTVEISKPEGITSVEVKIEGTLKLQEVAEGGNTTRRLCLNQTILWVKDRTGDTPCPSSLSFSLALPTTFSDGDKTYPLPPTYEAHLSGLPGFQANIDYNVGALVVKPNMVPHLVKSALFRKDDWAVLTPFVYHPRTRPAVPIPKPLAPVASRGGFAETPQWRVFPAIILAARGGQDISTKLYLPATRIFCFNQPIPFHLTFSSSAMSLAAFLPLGPVASLLSPKKQYTRIQLLRQTTVDVRGSNAVVMGTKTDIWRVDCIGEGAFRHAGDGPDWISFSGEIFISSDVKIGGFKAGGLSVRDYMVLSVCPPDPVKAPFKELRQVVPIRLATDLWTEDGSFLDAFGAQYGPPSIPSSDELEAAPELRYHS</sequence>
<reference evidence="1" key="1">
    <citation type="journal article" date="2021" name="New Phytol.">
        <title>Evolutionary innovations through gain and loss of genes in the ectomycorrhizal Boletales.</title>
        <authorList>
            <person name="Wu G."/>
            <person name="Miyauchi S."/>
            <person name="Morin E."/>
            <person name="Kuo A."/>
            <person name="Drula E."/>
            <person name="Varga T."/>
            <person name="Kohler A."/>
            <person name="Feng B."/>
            <person name="Cao Y."/>
            <person name="Lipzen A."/>
            <person name="Daum C."/>
            <person name="Hundley H."/>
            <person name="Pangilinan J."/>
            <person name="Johnson J."/>
            <person name="Barry K."/>
            <person name="LaButti K."/>
            <person name="Ng V."/>
            <person name="Ahrendt S."/>
            <person name="Min B."/>
            <person name="Choi I.G."/>
            <person name="Park H."/>
            <person name="Plett J.M."/>
            <person name="Magnuson J."/>
            <person name="Spatafora J.W."/>
            <person name="Nagy L.G."/>
            <person name="Henrissat B."/>
            <person name="Grigoriev I.V."/>
            <person name="Yang Z.L."/>
            <person name="Xu J."/>
            <person name="Martin F.M."/>
        </authorList>
    </citation>
    <scope>NUCLEOTIDE SEQUENCE</scope>
    <source>
        <strain evidence="1">KUC20120723A-06</strain>
    </source>
</reference>
<organism evidence="1 2">
    <name type="scientific">Leucogyrophana mollusca</name>
    <dbReference type="NCBI Taxonomy" id="85980"/>
    <lineage>
        <taxon>Eukaryota</taxon>
        <taxon>Fungi</taxon>
        <taxon>Dikarya</taxon>
        <taxon>Basidiomycota</taxon>
        <taxon>Agaricomycotina</taxon>
        <taxon>Agaricomycetes</taxon>
        <taxon>Agaricomycetidae</taxon>
        <taxon>Boletales</taxon>
        <taxon>Boletales incertae sedis</taxon>
        <taxon>Leucogyrophana</taxon>
    </lineage>
</organism>
<protein>
    <submittedName>
        <fullName evidence="1">Uncharacterized protein</fullName>
    </submittedName>
</protein>
<gene>
    <name evidence="1" type="ORF">BV22DRAFT_1060350</name>
</gene>
<name>A0ACB8BQT1_9AGAM</name>